<evidence type="ECO:0000313" key="1">
    <source>
        <dbReference type="EMBL" id="KTB49032.1"/>
    </source>
</evidence>
<protein>
    <submittedName>
        <fullName evidence="1">Uncharacterized protein</fullName>
    </submittedName>
</protein>
<dbReference type="AlphaFoldDB" id="A0A0W0GKH2"/>
<keyword evidence="2" id="KW-1185">Reference proteome</keyword>
<name>A0A0W0GKH2_9CHLR</name>
<comment type="caution">
    <text evidence="1">The sequence shown here is derived from an EMBL/GenBank/DDBJ whole genome shotgun (WGS) entry which is preliminary data.</text>
</comment>
<dbReference type="Proteomes" id="UP000053947">
    <property type="component" value="Unassembled WGS sequence"/>
</dbReference>
<accession>A0A0W0GKH2</accession>
<gene>
    <name evidence="1" type="ORF">DEALK_18800</name>
</gene>
<dbReference type="STRING" id="1217799.DEALK_18800"/>
<organism evidence="1 2">
    <name type="scientific">Dehalogenimonas alkenigignens</name>
    <dbReference type="NCBI Taxonomy" id="1217799"/>
    <lineage>
        <taxon>Bacteria</taxon>
        <taxon>Bacillati</taxon>
        <taxon>Chloroflexota</taxon>
        <taxon>Dehalococcoidia</taxon>
        <taxon>Dehalococcoidales</taxon>
        <taxon>Dehalococcoidaceae</taxon>
        <taxon>Dehalogenimonas</taxon>
    </lineage>
</organism>
<proteinExistence type="predicted"/>
<evidence type="ECO:0000313" key="2">
    <source>
        <dbReference type="Proteomes" id="UP000053947"/>
    </source>
</evidence>
<sequence length="244" mass="26202">MKNKWLFRLGVLLTFLLIVFFAAGYFLGNVPIASKLLGTNTPRDLGVEISTESAADGLAALRKPLTTSELQAIIQNPLIYTRVTGSLTNEQASSMLSLGDIPDFPVKFVQVKFGEGGQVEVSGVLDVAGLQEILEDYGVSGGIVDTVMGIVKTAKWVNVYAAGTLSISNNVVTSDLEKLEIGRISVPLGWVESNTDSILNGIGNSLTSEGYNIRSMTISQGKVNFDMDRPLASISPWLKFVTPE</sequence>
<dbReference type="RefSeq" id="WP_058439934.1">
    <property type="nucleotide sequence ID" value="NZ_KQ758903.1"/>
</dbReference>
<reference evidence="1 2" key="1">
    <citation type="submission" date="2015-06" db="EMBL/GenBank/DDBJ databases">
        <title>Genome sequence of the organohalide-respiring Dehalogenimonas alkenigignens type strain (IP3-3T).</title>
        <authorList>
            <person name="Key T.A."/>
            <person name="Richmond D.P."/>
            <person name="Bowman K.S."/>
            <person name="Cho Y.-J."/>
            <person name="Chun J."/>
            <person name="da Costa M.S."/>
            <person name="Rainey F.A."/>
            <person name="Moe W.M."/>
        </authorList>
    </citation>
    <scope>NUCLEOTIDE SEQUENCE [LARGE SCALE GENOMIC DNA]</scope>
    <source>
        <strain evidence="1 2">IP3-3</strain>
    </source>
</reference>
<dbReference type="EMBL" id="LFDV01000002">
    <property type="protein sequence ID" value="KTB49032.1"/>
    <property type="molecule type" value="Genomic_DNA"/>
</dbReference>